<organism evidence="2 3">
    <name type="scientific">Paraburkholderia caballeronis</name>
    <dbReference type="NCBI Taxonomy" id="416943"/>
    <lineage>
        <taxon>Bacteria</taxon>
        <taxon>Pseudomonadati</taxon>
        <taxon>Pseudomonadota</taxon>
        <taxon>Betaproteobacteria</taxon>
        <taxon>Burkholderiales</taxon>
        <taxon>Burkholderiaceae</taxon>
        <taxon>Paraburkholderia</taxon>
    </lineage>
</organism>
<accession>A0A1H7L1X8</accession>
<dbReference type="Proteomes" id="UP000199120">
    <property type="component" value="Unassembled WGS sequence"/>
</dbReference>
<dbReference type="EMBL" id="FOAJ01000004">
    <property type="protein sequence ID" value="SEK93002.1"/>
    <property type="molecule type" value="Genomic_DNA"/>
</dbReference>
<dbReference type="RefSeq" id="WP_090548070.1">
    <property type="nucleotide sequence ID" value="NZ_FNSR01000002.1"/>
</dbReference>
<feature type="compositionally biased region" description="Polar residues" evidence="1">
    <location>
        <begin position="39"/>
        <end position="51"/>
    </location>
</feature>
<evidence type="ECO:0000256" key="1">
    <source>
        <dbReference type="SAM" id="MobiDB-lite"/>
    </source>
</evidence>
<evidence type="ECO:0000313" key="2">
    <source>
        <dbReference type="EMBL" id="SEK93002.1"/>
    </source>
</evidence>
<gene>
    <name evidence="2" type="ORF">SAMN05192542_104152</name>
</gene>
<dbReference type="STRING" id="416943.SAMN05445871_4027"/>
<reference evidence="3" key="1">
    <citation type="submission" date="2016-10" db="EMBL/GenBank/DDBJ databases">
        <authorList>
            <person name="Varghese N."/>
            <person name="Submissions S."/>
        </authorList>
    </citation>
    <scope>NUCLEOTIDE SEQUENCE [LARGE SCALE GENOMIC DNA]</scope>
    <source>
        <strain evidence="3">LMG 26416</strain>
    </source>
</reference>
<dbReference type="AlphaFoldDB" id="A0A1H7L1X8"/>
<protein>
    <submittedName>
        <fullName evidence="2">Uncharacterized protein</fullName>
    </submittedName>
</protein>
<evidence type="ECO:0000313" key="3">
    <source>
        <dbReference type="Proteomes" id="UP000199120"/>
    </source>
</evidence>
<sequence>MYPSSLFGFGAMQPDQQASYNPNFTMPGVSPDASALAGGTSQFSMPDSNSGGVPWAALAQQGIGALQQMMQRPQIQSQPAQSAYANPVAMLSPAQGAPTINPQLLGAMLARGGA</sequence>
<proteinExistence type="predicted"/>
<feature type="region of interest" description="Disordered" evidence="1">
    <location>
        <begin position="31"/>
        <end position="51"/>
    </location>
</feature>
<name>A0A1H7L1X8_9BURK</name>
<keyword evidence="3" id="KW-1185">Reference proteome</keyword>